<dbReference type="AlphaFoldDB" id="A0A2U1D0A8"/>
<dbReference type="GO" id="GO:0005737">
    <property type="term" value="C:cytoplasm"/>
    <property type="evidence" value="ECO:0007669"/>
    <property type="project" value="UniProtKB-SubCell"/>
</dbReference>
<name>A0A2U1D0A8_9GAMM</name>
<evidence type="ECO:0000259" key="13">
    <source>
        <dbReference type="Pfam" id="PF02875"/>
    </source>
</evidence>
<comment type="pathway">
    <text evidence="10 11">Cell wall biogenesis; peptidoglycan biosynthesis.</text>
</comment>
<comment type="catalytic activity">
    <reaction evidence="10 11">
        <text>D-alanyl-D-alanine + UDP-N-acetyl-alpha-D-muramoyl-L-alanyl-gamma-D-glutamyl-meso-2,6-diaminopimelate + ATP = UDP-N-acetyl-alpha-D-muramoyl-L-alanyl-gamma-D-glutamyl-meso-2,6-diaminopimeloyl-D-alanyl-D-alanine + ADP + phosphate + H(+)</text>
        <dbReference type="Rhea" id="RHEA:28374"/>
        <dbReference type="ChEBI" id="CHEBI:15378"/>
        <dbReference type="ChEBI" id="CHEBI:30616"/>
        <dbReference type="ChEBI" id="CHEBI:43474"/>
        <dbReference type="ChEBI" id="CHEBI:57822"/>
        <dbReference type="ChEBI" id="CHEBI:61386"/>
        <dbReference type="ChEBI" id="CHEBI:83905"/>
        <dbReference type="ChEBI" id="CHEBI:456216"/>
        <dbReference type="EC" id="6.3.2.10"/>
    </reaction>
</comment>
<dbReference type="InterPro" id="IPR036565">
    <property type="entry name" value="Mur-like_cat_sf"/>
</dbReference>
<keyword evidence="2 10" id="KW-0436">Ligase</keyword>
<keyword evidence="6 10" id="KW-0133">Cell shape</keyword>
<dbReference type="InterPro" id="IPR005863">
    <property type="entry name" value="UDP-N-AcMur_synth"/>
</dbReference>
<evidence type="ECO:0000313" key="16">
    <source>
        <dbReference type="Proteomes" id="UP000245887"/>
    </source>
</evidence>
<evidence type="ECO:0000256" key="7">
    <source>
        <dbReference type="ARBA" id="ARBA00022984"/>
    </source>
</evidence>
<dbReference type="HAMAP" id="MF_02019">
    <property type="entry name" value="MurF"/>
    <property type="match status" value="1"/>
</dbReference>
<dbReference type="SUPFAM" id="SSF53623">
    <property type="entry name" value="MurD-like peptide ligases, catalytic domain"/>
    <property type="match status" value="1"/>
</dbReference>
<reference evidence="15 16" key="1">
    <citation type="submission" date="2018-04" db="EMBL/GenBank/DDBJ databases">
        <title>Genomic Encyclopedia of Type Strains, Phase IV (KMG-IV): sequencing the most valuable type-strain genomes for metagenomic binning, comparative biology and taxonomic classification.</title>
        <authorList>
            <person name="Goeker M."/>
        </authorList>
    </citation>
    <scope>NUCLEOTIDE SEQUENCE [LARGE SCALE GENOMIC DNA]</scope>
    <source>
        <strain evidence="15 16">DSM 28688</strain>
    </source>
</reference>
<dbReference type="EC" id="6.3.2.10" evidence="10 11"/>
<evidence type="ECO:0000313" key="15">
    <source>
        <dbReference type="EMBL" id="PVY78822.1"/>
    </source>
</evidence>
<dbReference type="NCBIfam" id="TIGR01143">
    <property type="entry name" value="murF"/>
    <property type="match status" value="1"/>
</dbReference>
<keyword evidence="7 10" id="KW-0573">Peptidoglycan synthesis</keyword>
<comment type="similarity">
    <text evidence="10">Belongs to the MurCDEF family. MurF subfamily.</text>
</comment>
<protein>
    <recommendedName>
        <fullName evidence="10 11">UDP-N-acetylmuramoyl-tripeptide--D-alanyl-D-alanine ligase</fullName>
        <ecNumber evidence="10 11">6.3.2.10</ecNumber>
    </recommendedName>
    <alternativeName>
        <fullName evidence="10">D-alanyl-D-alanine-adding enzyme</fullName>
    </alternativeName>
</protein>
<dbReference type="SUPFAM" id="SSF63418">
    <property type="entry name" value="MurE/MurF N-terminal domain"/>
    <property type="match status" value="1"/>
</dbReference>
<dbReference type="Pfam" id="PF08245">
    <property type="entry name" value="Mur_ligase_M"/>
    <property type="match status" value="1"/>
</dbReference>
<dbReference type="Pfam" id="PF01225">
    <property type="entry name" value="Mur_ligase"/>
    <property type="match status" value="1"/>
</dbReference>
<dbReference type="GO" id="GO:0005524">
    <property type="term" value="F:ATP binding"/>
    <property type="evidence" value="ECO:0007669"/>
    <property type="project" value="UniProtKB-UniRule"/>
</dbReference>
<keyword evidence="3 10" id="KW-0132">Cell division</keyword>
<dbReference type="Proteomes" id="UP000245887">
    <property type="component" value="Unassembled WGS sequence"/>
</dbReference>
<dbReference type="InterPro" id="IPR051046">
    <property type="entry name" value="MurCDEF_CellWall_CoF430Synth"/>
</dbReference>
<dbReference type="Gene3D" id="3.40.1190.10">
    <property type="entry name" value="Mur-like, catalytic domain"/>
    <property type="match status" value="1"/>
</dbReference>
<dbReference type="GO" id="GO:0051301">
    <property type="term" value="P:cell division"/>
    <property type="evidence" value="ECO:0007669"/>
    <property type="project" value="UniProtKB-KW"/>
</dbReference>
<dbReference type="GO" id="GO:0009252">
    <property type="term" value="P:peptidoglycan biosynthetic process"/>
    <property type="evidence" value="ECO:0007669"/>
    <property type="project" value="UniProtKB-UniRule"/>
</dbReference>
<dbReference type="InterPro" id="IPR013221">
    <property type="entry name" value="Mur_ligase_cen"/>
</dbReference>
<evidence type="ECO:0000256" key="2">
    <source>
        <dbReference type="ARBA" id="ARBA00022598"/>
    </source>
</evidence>
<comment type="subcellular location">
    <subcellularLocation>
        <location evidence="10 11">Cytoplasm</location>
    </subcellularLocation>
</comment>
<dbReference type="InterPro" id="IPR036615">
    <property type="entry name" value="Mur_ligase_C_dom_sf"/>
</dbReference>
<dbReference type="Pfam" id="PF02875">
    <property type="entry name" value="Mur_ligase_C"/>
    <property type="match status" value="1"/>
</dbReference>
<evidence type="ECO:0000256" key="9">
    <source>
        <dbReference type="ARBA" id="ARBA00023316"/>
    </source>
</evidence>
<dbReference type="GO" id="GO:0008360">
    <property type="term" value="P:regulation of cell shape"/>
    <property type="evidence" value="ECO:0007669"/>
    <property type="project" value="UniProtKB-KW"/>
</dbReference>
<feature type="domain" description="Mur ligase central" evidence="14">
    <location>
        <begin position="107"/>
        <end position="297"/>
    </location>
</feature>
<accession>A0A2U1D0A8</accession>
<keyword evidence="4 10" id="KW-0547">Nucleotide-binding</keyword>
<evidence type="ECO:0000256" key="8">
    <source>
        <dbReference type="ARBA" id="ARBA00023306"/>
    </source>
</evidence>
<evidence type="ECO:0000256" key="4">
    <source>
        <dbReference type="ARBA" id="ARBA00022741"/>
    </source>
</evidence>
<evidence type="ECO:0000256" key="6">
    <source>
        <dbReference type="ARBA" id="ARBA00022960"/>
    </source>
</evidence>
<dbReference type="SUPFAM" id="SSF53244">
    <property type="entry name" value="MurD-like peptide ligases, peptide-binding domain"/>
    <property type="match status" value="1"/>
</dbReference>
<keyword evidence="9 10" id="KW-0961">Cell wall biogenesis/degradation</keyword>
<evidence type="ECO:0000256" key="10">
    <source>
        <dbReference type="HAMAP-Rule" id="MF_02019"/>
    </source>
</evidence>
<dbReference type="Gene3D" id="3.90.190.20">
    <property type="entry name" value="Mur ligase, C-terminal domain"/>
    <property type="match status" value="1"/>
</dbReference>
<dbReference type="Gene3D" id="3.40.1390.10">
    <property type="entry name" value="MurE/MurF, N-terminal domain"/>
    <property type="match status" value="1"/>
</dbReference>
<dbReference type="RefSeq" id="WP_116918105.1">
    <property type="nucleotide sequence ID" value="NZ_QEKQ01000001.1"/>
</dbReference>
<feature type="domain" description="Mur ligase C-terminal" evidence="13">
    <location>
        <begin position="319"/>
        <end position="438"/>
    </location>
</feature>
<evidence type="ECO:0000256" key="3">
    <source>
        <dbReference type="ARBA" id="ARBA00022618"/>
    </source>
</evidence>
<evidence type="ECO:0000259" key="14">
    <source>
        <dbReference type="Pfam" id="PF08245"/>
    </source>
</evidence>
<feature type="binding site" evidence="10">
    <location>
        <begin position="109"/>
        <end position="115"/>
    </location>
    <ligand>
        <name>ATP</name>
        <dbReference type="ChEBI" id="CHEBI:30616"/>
    </ligand>
</feature>
<dbReference type="PANTHER" id="PTHR43024:SF1">
    <property type="entry name" value="UDP-N-ACETYLMURAMOYL-TRIPEPTIDE--D-ALANYL-D-ALANINE LIGASE"/>
    <property type="match status" value="1"/>
</dbReference>
<evidence type="ECO:0000256" key="5">
    <source>
        <dbReference type="ARBA" id="ARBA00022840"/>
    </source>
</evidence>
<comment type="function">
    <text evidence="10 11">Involved in cell wall formation. Catalyzes the final step in the synthesis of UDP-N-acetylmuramoyl-pentapeptide, the precursor of murein.</text>
</comment>
<evidence type="ECO:0000256" key="1">
    <source>
        <dbReference type="ARBA" id="ARBA00022490"/>
    </source>
</evidence>
<dbReference type="InterPro" id="IPR035911">
    <property type="entry name" value="MurE/MurF_N"/>
</dbReference>
<sequence>MIRPFSLSEAATMIGAQPPEQSGTFSEVSIDTRTLSPGALFIALRGERFDGHDFLSEAARLGAVAAVVDTEQPGAELPQLVVEDTVTALGQLGRGNRSLCEAGVAAITGSSGKTTVKEMLAGMCLRSGPTLATEGNRNNHIGVPLTLFRLCEEHQYAVIELGASGVGEISDTVNLVQPTVALITIAGDAHLEGFGSYENIVLGKGEIIDGVPENGTVVLNADDPACEQWRDRAGHRRVWTVSVDAGRSADFRLVSVAALADGESLTVCDPEGRAVSLTLRLPGAHNRTNAMLALAAARALGVDDDAIDDGLASVGPVEGRLQVHPLGAGRELIDDSYNANPGSLSAALTLLSDKPGRRVAVLGTMAELGPDAARLHEQAGQEARLAGVDRLLALGPNAEDYCRGFGEGSRVCSGHDEAIREVLPELAAAVTVLVKGSRSSAMETVARAIKTKVQDECCSG</sequence>
<evidence type="ECO:0000256" key="11">
    <source>
        <dbReference type="RuleBase" id="RU004136"/>
    </source>
</evidence>
<gene>
    <name evidence="10" type="primary">murF</name>
    <name evidence="15" type="ORF">C8D92_10125</name>
</gene>
<proteinExistence type="inferred from homology"/>
<dbReference type="UniPathway" id="UPA00219"/>
<comment type="caution">
    <text evidence="15">The sequence shown here is derived from an EMBL/GenBank/DDBJ whole genome shotgun (WGS) entry which is preliminary data.</text>
</comment>
<dbReference type="PANTHER" id="PTHR43024">
    <property type="entry name" value="UDP-N-ACETYLMURAMOYL-TRIPEPTIDE--D-ALANYL-D-ALANINE LIGASE"/>
    <property type="match status" value="1"/>
</dbReference>
<evidence type="ECO:0000259" key="12">
    <source>
        <dbReference type="Pfam" id="PF01225"/>
    </source>
</evidence>
<dbReference type="GO" id="GO:0071555">
    <property type="term" value="P:cell wall organization"/>
    <property type="evidence" value="ECO:0007669"/>
    <property type="project" value="UniProtKB-KW"/>
</dbReference>
<organism evidence="15 16">
    <name type="scientific">Tamilnaduibacter salinus</name>
    <dbReference type="NCBI Taxonomy" id="1484056"/>
    <lineage>
        <taxon>Bacteria</taxon>
        <taxon>Pseudomonadati</taxon>
        <taxon>Pseudomonadota</taxon>
        <taxon>Gammaproteobacteria</taxon>
        <taxon>Pseudomonadales</taxon>
        <taxon>Marinobacteraceae</taxon>
        <taxon>Tamilnaduibacter</taxon>
    </lineage>
</organism>
<keyword evidence="5 10" id="KW-0067">ATP-binding</keyword>
<keyword evidence="1 10" id="KW-0963">Cytoplasm</keyword>
<dbReference type="InterPro" id="IPR004101">
    <property type="entry name" value="Mur_ligase_C"/>
</dbReference>
<dbReference type="InterPro" id="IPR000713">
    <property type="entry name" value="Mur_ligase_N"/>
</dbReference>
<dbReference type="EMBL" id="QEKQ01000001">
    <property type="protein sequence ID" value="PVY78822.1"/>
    <property type="molecule type" value="Genomic_DNA"/>
</dbReference>
<keyword evidence="8 10" id="KW-0131">Cell cycle</keyword>
<dbReference type="GO" id="GO:0008766">
    <property type="term" value="F:UDP-N-acetylmuramoylalanyl-D-glutamyl-2,6-diaminopimelate-D-alanyl-D-alanine ligase activity"/>
    <property type="evidence" value="ECO:0007669"/>
    <property type="project" value="RHEA"/>
</dbReference>
<dbReference type="GO" id="GO:0047480">
    <property type="term" value="F:UDP-N-acetylmuramoyl-tripeptide-D-alanyl-D-alanine ligase activity"/>
    <property type="evidence" value="ECO:0007669"/>
    <property type="project" value="UniProtKB-UniRule"/>
</dbReference>
<feature type="domain" description="Mur ligase N-terminal catalytic" evidence="12">
    <location>
        <begin position="26"/>
        <end position="94"/>
    </location>
</feature>
<dbReference type="OrthoDB" id="9801978at2"/>